<keyword evidence="1" id="KW-0233">DNA recombination</keyword>
<reference evidence="3 4" key="1">
    <citation type="submission" date="2022-07" db="EMBL/GenBank/DDBJ databases">
        <title>A copper resistant bacterium isolated from sediment samples of deep sea hydrothermal areas.</title>
        <authorList>
            <person name="Zeng X."/>
        </authorList>
    </citation>
    <scope>NUCLEOTIDE SEQUENCE [LARGE SCALE GENOMIC DNA]</scope>
    <source>
        <strain evidence="4">CuT 6</strain>
    </source>
</reference>
<accession>A0ABZ2W077</accession>
<dbReference type="InterPro" id="IPR002104">
    <property type="entry name" value="Integrase_catalytic"/>
</dbReference>
<dbReference type="EMBL" id="CP101118">
    <property type="protein sequence ID" value="WZF87995.1"/>
    <property type="molecule type" value="Genomic_DNA"/>
</dbReference>
<evidence type="ECO:0000313" key="3">
    <source>
        <dbReference type="EMBL" id="WZF87995.1"/>
    </source>
</evidence>
<organism evidence="3 4">
    <name type="scientific">Marinobacter metalliresistant</name>
    <dbReference type="NCBI Taxonomy" id="2961995"/>
    <lineage>
        <taxon>Bacteria</taxon>
        <taxon>Pseudomonadati</taxon>
        <taxon>Pseudomonadota</taxon>
        <taxon>Gammaproteobacteria</taxon>
        <taxon>Pseudomonadales</taxon>
        <taxon>Marinobacteraceae</taxon>
        <taxon>Marinobacter</taxon>
    </lineage>
</organism>
<proteinExistence type="predicted"/>
<dbReference type="SUPFAM" id="SSF56349">
    <property type="entry name" value="DNA breaking-rejoining enzymes"/>
    <property type="match status" value="1"/>
</dbReference>
<feature type="domain" description="Tyr recombinase" evidence="2">
    <location>
        <begin position="3"/>
        <end position="30"/>
    </location>
</feature>
<dbReference type="RefSeq" id="WP_227507720.1">
    <property type="nucleotide sequence ID" value="NZ_CP101118.1"/>
</dbReference>
<evidence type="ECO:0000259" key="2">
    <source>
        <dbReference type="Pfam" id="PF00589"/>
    </source>
</evidence>
<sequence>MVLRSRSDIRTVQEIRGHSDIRTTEIYTHVIGDRRAGTVSPFDRLLGS</sequence>
<dbReference type="InterPro" id="IPR011010">
    <property type="entry name" value="DNA_brk_join_enz"/>
</dbReference>
<dbReference type="InterPro" id="IPR013762">
    <property type="entry name" value="Integrase-like_cat_sf"/>
</dbReference>
<dbReference type="Proteomes" id="UP001475781">
    <property type="component" value="Chromosome"/>
</dbReference>
<protein>
    <submittedName>
        <fullName evidence="3">Tyrosine-type recombinase/integrase</fullName>
    </submittedName>
</protein>
<dbReference type="Pfam" id="PF00589">
    <property type="entry name" value="Phage_integrase"/>
    <property type="match status" value="1"/>
</dbReference>
<evidence type="ECO:0000256" key="1">
    <source>
        <dbReference type="ARBA" id="ARBA00023172"/>
    </source>
</evidence>
<dbReference type="Gene3D" id="1.10.443.10">
    <property type="entry name" value="Intergrase catalytic core"/>
    <property type="match status" value="1"/>
</dbReference>
<keyword evidence="4" id="KW-1185">Reference proteome</keyword>
<evidence type="ECO:0000313" key="4">
    <source>
        <dbReference type="Proteomes" id="UP001475781"/>
    </source>
</evidence>
<gene>
    <name evidence="3" type="ORF">NLK58_16940</name>
</gene>
<name>A0ABZ2W077_9GAMM</name>